<comment type="similarity">
    <text evidence="1">Belongs to the PI3/PI4-kinase family.</text>
</comment>
<dbReference type="Pfam" id="PF11865">
    <property type="entry name" value="mTOR_dom"/>
    <property type="match status" value="1"/>
</dbReference>
<protein>
    <recommendedName>
        <fullName evidence="1">Serine/threonine-protein kinase TOR</fullName>
        <ecNumber evidence="1">2.7.11.1</ecNumber>
    </recommendedName>
</protein>
<dbReference type="GO" id="GO:0005737">
    <property type="term" value="C:cytoplasm"/>
    <property type="evidence" value="ECO:0007669"/>
    <property type="project" value="TreeGrafter"/>
</dbReference>
<evidence type="ECO:0000256" key="1">
    <source>
        <dbReference type="RuleBase" id="RU364109"/>
    </source>
</evidence>
<dbReference type="GO" id="GO:0005524">
    <property type="term" value="F:ATP binding"/>
    <property type="evidence" value="ECO:0007669"/>
    <property type="project" value="UniProtKB-KW"/>
</dbReference>
<comment type="caution">
    <text evidence="3">The sequence shown here is derived from an EMBL/GenBank/DDBJ whole genome shotgun (WGS) entry which is preliminary data.</text>
</comment>
<dbReference type="PANTHER" id="PTHR11139">
    <property type="entry name" value="ATAXIA TELANGIECTASIA MUTATED ATM -RELATED"/>
    <property type="match status" value="1"/>
</dbReference>
<name>A0A9P6SRX7_9FUNG</name>
<dbReference type="InterPro" id="IPR050517">
    <property type="entry name" value="DDR_Repair_Kinase"/>
</dbReference>
<dbReference type="InterPro" id="IPR014009">
    <property type="entry name" value="PIK_FAT"/>
</dbReference>
<dbReference type="InterPro" id="IPR011989">
    <property type="entry name" value="ARM-like"/>
</dbReference>
<comment type="catalytic activity">
    <reaction evidence="1">
        <text>L-threonyl-[protein] + ATP = O-phospho-L-threonyl-[protein] + ADP + H(+)</text>
        <dbReference type="Rhea" id="RHEA:46608"/>
        <dbReference type="Rhea" id="RHEA-COMP:11060"/>
        <dbReference type="Rhea" id="RHEA-COMP:11605"/>
        <dbReference type="ChEBI" id="CHEBI:15378"/>
        <dbReference type="ChEBI" id="CHEBI:30013"/>
        <dbReference type="ChEBI" id="CHEBI:30616"/>
        <dbReference type="ChEBI" id="CHEBI:61977"/>
        <dbReference type="ChEBI" id="CHEBI:456216"/>
        <dbReference type="EC" id="2.7.11.1"/>
    </reaction>
</comment>
<sequence length="551" mass="62319">MAIESIDDNQADKSQSSDVSLLMTGLGPSSEDYYPTVVINALLKILKDPSLGQQYQPATQAIVNIFQALQLKMVPFLPQIMPVYLSIMQSGTVLNLDFYFEKMGFLVLIVKLHIRPYLADLLQLVKDNWSHTKLQERIIGLVESIAVALDGEFKAYLPNLLQSFLAVFDTDPSEKHEASNRVLHAFVKFGSNIEEYMHLVIPVLVKTFEKPDAPMSLRKSAITTIGILAKKVNFSDYASRIIHPFARILALPGPELRMPTMDALCPLMLQMGQDYVNFIPMIKKVLTRARISHAMYDQLVSRLLKREPLPSDLPGIGDDRYVIMADVPQAESGIRKLPVNQASLRRTWDTQTRSIKDDWADWIRRLCLEMLKETPSHALRACADMANSYHPLARELFNAAFVSCWGELSDQCQEELADALVIGLTASNISPEIIQILLNLAEFMEHDDKPLPIDIRTLGQYAAKSHAFAKALHYKELEFLTEPSTDAIEQLIGINNNLQQPDAAAGILTHAQLHHDFELKEAWYERLQRWEDALVAYERKQLENPNDLTLT</sequence>
<dbReference type="Proteomes" id="UP000749646">
    <property type="component" value="Unassembled WGS sequence"/>
</dbReference>
<keyword evidence="1 3" id="KW-0418">Kinase</keyword>
<dbReference type="InterPro" id="IPR016024">
    <property type="entry name" value="ARM-type_fold"/>
</dbReference>
<gene>
    <name evidence="3" type="primary">TOR1_3</name>
    <name evidence="3" type="ORF">BGZ65_009682</name>
</gene>
<dbReference type="InterPro" id="IPR024585">
    <property type="entry name" value="mTOR_dom"/>
</dbReference>
<keyword evidence="1" id="KW-0723">Serine/threonine-protein kinase</keyword>
<evidence type="ECO:0000259" key="2">
    <source>
        <dbReference type="PROSITE" id="PS51189"/>
    </source>
</evidence>
<feature type="non-terminal residue" evidence="3">
    <location>
        <position position="551"/>
    </location>
</feature>
<keyword evidence="4" id="KW-1185">Reference proteome</keyword>
<keyword evidence="1" id="KW-0547">Nucleotide-binding</keyword>
<accession>A0A9P6SRX7</accession>
<reference evidence="3" key="1">
    <citation type="journal article" date="2020" name="Fungal Divers.">
        <title>Resolving the Mortierellaceae phylogeny through synthesis of multi-gene phylogenetics and phylogenomics.</title>
        <authorList>
            <person name="Vandepol N."/>
            <person name="Liber J."/>
            <person name="Desiro A."/>
            <person name="Na H."/>
            <person name="Kennedy M."/>
            <person name="Barry K."/>
            <person name="Grigoriev I.V."/>
            <person name="Miller A.N."/>
            <person name="O'Donnell K."/>
            <person name="Stajich J.E."/>
            <person name="Bonito G."/>
        </authorList>
    </citation>
    <scope>NUCLEOTIDE SEQUENCE</scope>
    <source>
        <strain evidence="3">MES-2147</strain>
    </source>
</reference>
<dbReference type="OrthoDB" id="381190at2759"/>
<keyword evidence="1" id="KW-0808">Transferase</keyword>
<dbReference type="SMART" id="SM01346">
    <property type="entry name" value="DUF3385"/>
    <property type="match status" value="1"/>
</dbReference>
<dbReference type="GO" id="GO:0016242">
    <property type="term" value="P:negative regulation of macroautophagy"/>
    <property type="evidence" value="ECO:0007669"/>
    <property type="project" value="TreeGrafter"/>
</dbReference>
<dbReference type="FunFam" id="1.25.40.10:FF:000228">
    <property type="entry name" value="Serine/threonine-protein kinase TOR"/>
    <property type="match status" value="1"/>
</dbReference>
<evidence type="ECO:0000313" key="4">
    <source>
        <dbReference type="Proteomes" id="UP000749646"/>
    </source>
</evidence>
<feature type="domain" description="FAT" evidence="2">
    <location>
        <begin position="457"/>
        <end position="551"/>
    </location>
</feature>
<evidence type="ECO:0000313" key="3">
    <source>
        <dbReference type="EMBL" id="KAF9994682.1"/>
    </source>
</evidence>
<dbReference type="EC" id="2.7.11.1" evidence="1"/>
<keyword evidence="1" id="KW-0067">ATP-binding</keyword>
<proteinExistence type="inferred from homology"/>
<dbReference type="SUPFAM" id="SSF48371">
    <property type="entry name" value="ARM repeat"/>
    <property type="match status" value="1"/>
</dbReference>
<dbReference type="GO" id="GO:0005634">
    <property type="term" value="C:nucleus"/>
    <property type="evidence" value="ECO:0007669"/>
    <property type="project" value="TreeGrafter"/>
</dbReference>
<dbReference type="GO" id="GO:0031932">
    <property type="term" value="C:TORC2 complex"/>
    <property type="evidence" value="ECO:0007669"/>
    <property type="project" value="TreeGrafter"/>
</dbReference>
<organism evidence="3 4">
    <name type="scientific">Modicella reniformis</name>
    <dbReference type="NCBI Taxonomy" id="1440133"/>
    <lineage>
        <taxon>Eukaryota</taxon>
        <taxon>Fungi</taxon>
        <taxon>Fungi incertae sedis</taxon>
        <taxon>Mucoromycota</taxon>
        <taxon>Mortierellomycotina</taxon>
        <taxon>Mortierellomycetes</taxon>
        <taxon>Mortierellales</taxon>
        <taxon>Mortierellaceae</taxon>
        <taxon>Modicella</taxon>
    </lineage>
</organism>
<dbReference type="AlphaFoldDB" id="A0A9P6SRX7"/>
<dbReference type="PROSITE" id="PS51189">
    <property type="entry name" value="FAT"/>
    <property type="match status" value="1"/>
</dbReference>
<dbReference type="PANTHER" id="PTHR11139:SF9">
    <property type="entry name" value="SERINE_THREONINE-PROTEIN KINASE MTOR"/>
    <property type="match status" value="1"/>
</dbReference>
<dbReference type="EMBL" id="JAAAHW010001515">
    <property type="protein sequence ID" value="KAF9994682.1"/>
    <property type="molecule type" value="Genomic_DNA"/>
</dbReference>
<dbReference type="GO" id="GO:0004674">
    <property type="term" value="F:protein serine/threonine kinase activity"/>
    <property type="evidence" value="ECO:0007669"/>
    <property type="project" value="UniProtKB-KW"/>
</dbReference>
<dbReference type="GO" id="GO:0038202">
    <property type="term" value="P:TORC1 signaling"/>
    <property type="evidence" value="ECO:0007669"/>
    <property type="project" value="TreeGrafter"/>
</dbReference>
<dbReference type="Gene3D" id="1.25.10.10">
    <property type="entry name" value="Leucine-rich Repeat Variant"/>
    <property type="match status" value="2"/>
</dbReference>
<dbReference type="GO" id="GO:0031931">
    <property type="term" value="C:TORC1 complex"/>
    <property type="evidence" value="ECO:0007669"/>
    <property type="project" value="TreeGrafter"/>
</dbReference>